<reference evidence="1 2" key="1">
    <citation type="submission" date="2023-03" db="EMBL/GenBank/DDBJ databases">
        <title>WGS of Gossypium arboreum.</title>
        <authorList>
            <person name="Yu D."/>
        </authorList>
    </citation>
    <scope>NUCLEOTIDE SEQUENCE [LARGE SCALE GENOMIC DNA]</scope>
    <source>
        <tissue evidence="1">Leaf</tissue>
    </source>
</reference>
<proteinExistence type="predicted"/>
<accession>A0ABR0QGT0</accession>
<comment type="caution">
    <text evidence="1">The sequence shown here is derived from an EMBL/GenBank/DDBJ whole genome shotgun (WGS) entry which is preliminary data.</text>
</comment>
<organism evidence="1 2">
    <name type="scientific">Gossypium arboreum</name>
    <name type="common">Tree cotton</name>
    <name type="synonym">Gossypium nanking</name>
    <dbReference type="NCBI Taxonomy" id="29729"/>
    <lineage>
        <taxon>Eukaryota</taxon>
        <taxon>Viridiplantae</taxon>
        <taxon>Streptophyta</taxon>
        <taxon>Embryophyta</taxon>
        <taxon>Tracheophyta</taxon>
        <taxon>Spermatophyta</taxon>
        <taxon>Magnoliopsida</taxon>
        <taxon>eudicotyledons</taxon>
        <taxon>Gunneridae</taxon>
        <taxon>Pentapetalae</taxon>
        <taxon>rosids</taxon>
        <taxon>malvids</taxon>
        <taxon>Malvales</taxon>
        <taxon>Malvaceae</taxon>
        <taxon>Malvoideae</taxon>
        <taxon>Gossypium</taxon>
    </lineage>
</organism>
<gene>
    <name evidence="1" type="ORF">PVK06_006859</name>
</gene>
<protein>
    <submittedName>
        <fullName evidence="1">Uncharacterized protein</fullName>
    </submittedName>
</protein>
<sequence length="92" mass="10629">MIDFEKNKEKGNDSKDFAKKLIAFASSLIRGSIGLFLRLQCFRPQAHLQVLGAARRFRENSSNIKRGSYYRIKLLSLIKLSTHTSMFYEAQE</sequence>
<dbReference type="Proteomes" id="UP001358586">
    <property type="component" value="Chromosome 3"/>
</dbReference>
<dbReference type="EMBL" id="JARKNE010000003">
    <property type="protein sequence ID" value="KAK5838132.1"/>
    <property type="molecule type" value="Genomic_DNA"/>
</dbReference>
<name>A0ABR0QGT0_GOSAR</name>
<keyword evidence="2" id="KW-1185">Reference proteome</keyword>
<evidence type="ECO:0000313" key="1">
    <source>
        <dbReference type="EMBL" id="KAK5838132.1"/>
    </source>
</evidence>
<evidence type="ECO:0000313" key="2">
    <source>
        <dbReference type="Proteomes" id="UP001358586"/>
    </source>
</evidence>